<evidence type="ECO:0008006" key="4">
    <source>
        <dbReference type="Google" id="ProtNLM"/>
    </source>
</evidence>
<comment type="caution">
    <text evidence="2">The sequence shown here is derived from an EMBL/GenBank/DDBJ whole genome shotgun (WGS) entry which is preliminary data.</text>
</comment>
<sequence>MKRYRAASMAVLLSLSGCGSLQAWRARSVLPGATEPDLIACMGVPAEKQYLSRDQSVLQWDYAQSGTDVDLELGIYALKLGRPGLCHAAIRFDRGIAMSVHFAGSVVTPTDPDSVCGRLVHDCLMHRENTKLPADFSNLDILENKPPTPP</sequence>
<name>A0ABT1W4Q6_9PROT</name>
<dbReference type="EMBL" id="JAMSKV010000003">
    <property type="protein sequence ID" value="MCQ8277859.1"/>
    <property type="molecule type" value="Genomic_DNA"/>
</dbReference>
<reference evidence="2 3" key="1">
    <citation type="submission" date="2022-06" db="EMBL/GenBank/DDBJ databases">
        <title>Endosaccharibacter gen. nov., sp. nov., endophytic bacteria isolated from sugarcane.</title>
        <authorList>
            <person name="Pitiwittayakul N."/>
            <person name="Yukphan P."/>
            <person name="Charoenyingcharoen P."/>
            <person name="Tanasupawat S."/>
        </authorList>
    </citation>
    <scope>NUCLEOTIDE SEQUENCE [LARGE SCALE GENOMIC DNA]</scope>
    <source>
        <strain evidence="2 3">KSS8</strain>
    </source>
</reference>
<evidence type="ECO:0000313" key="3">
    <source>
        <dbReference type="Proteomes" id="UP001524587"/>
    </source>
</evidence>
<organism evidence="2 3">
    <name type="scientific">Endosaccharibacter trunci</name>
    <dbReference type="NCBI Taxonomy" id="2812733"/>
    <lineage>
        <taxon>Bacteria</taxon>
        <taxon>Pseudomonadati</taxon>
        <taxon>Pseudomonadota</taxon>
        <taxon>Alphaproteobacteria</taxon>
        <taxon>Acetobacterales</taxon>
        <taxon>Acetobacteraceae</taxon>
        <taxon>Endosaccharibacter</taxon>
    </lineage>
</organism>
<feature type="chain" id="PRO_5045724573" description="Lipoprotein" evidence="1">
    <location>
        <begin position="24"/>
        <end position="150"/>
    </location>
</feature>
<dbReference type="Proteomes" id="UP001524587">
    <property type="component" value="Unassembled WGS sequence"/>
</dbReference>
<accession>A0ABT1W4Q6</accession>
<dbReference type="PROSITE" id="PS51257">
    <property type="entry name" value="PROKAR_LIPOPROTEIN"/>
    <property type="match status" value="1"/>
</dbReference>
<protein>
    <recommendedName>
        <fullName evidence="4">Lipoprotein</fullName>
    </recommendedName>
</protein>
<gene>
    <name evidence="2" type="ORF">NFI95_05300</name>
</gene>
<evidence type="ECO:0000313" key="2">
    <source>
        <dbReference type="EMBL" id="MCQ8277859.1"/>
    </source>
</evidence>
<keyword evidence="3" id="KW-1185">Reference proteome</keyword>
<dbReference type="RefSeq" id="WP_422863320.1">
    <property type="nucleotide sequence ID" value="NZ_JAMSKV010000003.1"/>
</dbReference>
<evidence type="ECO:0000256" key="1">
    <source>
        <dbReference type="SAM" id="SignalP"/>
    </source>
</evidence>
<feature type="signal peptide" evidence="1">
    <location>
        <begin position="1"/>
        <end position="23"/>
    </location>
</feature>
<keyword evidence="1" id="KW-0732">Signal</keyword>
<proteinExistence type="predicted"/>